<reference evidence="1 2" key="1">
    <citation type="journal article" date="2011" name="J. Bacteriol.">
        <title>Comparative genomics of 28 Salmonella enterica isolates: evidence for CRISPR-mediated adaptive sublineage evolution.</title>
        <authorList>
            <person name="Fricke W.F."/>
            <person name="Mammel M.K."/>
            <person name="McDermott P.F."/>
            <person name="Tartera C."/>
            <person name="White D.G."/>
            <person name="Leclerc J.E."/>
            <person name="Ravel J."/>
            <person name="Cebula T.A."/>
        </authorList>
    </citation>
    <scope>NUCLEOTIDE SEQUENCE [LARGE SCALE GENOMIC DNA]</scope>
    <source>
        <strain evidence="1 2">SL254</strain>
    </source>
</reference>
<evidence type="ECO:0000313" key="2">
    <source>
        <dbReference type="Proteomes" id="UP000008824"/>
    </source>
</evidence>
<accession>A0A0H3BL05</accession>
<organism evidence="1 2">
    <name type="scientific">Salmonella newport (strain SL254)</name>
    <dbReference type="NCBI Taxonomy" id="423368"/>
    <lineage>
        <taxon>Bacteria</taxon>
        <taxon>Pseudomonadati</taxon>
        <taxon>Pseudomonadota</taxon>
        <taxon>Gammaproteobacteria</taxon>
        <taxon>Enterobacterales</taxon>
        <taxon>Enterobacteriaceae</taxon>
        <taxon>Salmonella</taxon>
    </lineage>
</organism>
<dbReference type="Proteomes" id="UP000008824">
    <property type="component" value="Chromosome"/>
</dbReference>
<dbReference type="KEGG" id="see:SNSL254_A2953"/>
<protein>
    <submittedName>
        <fullName evidence="1">Uncharacterized protein</fullName>
    </submittedName>
</protein>
<dbReference type="EMBL" id="CP001113">
    <property type="protein sequence ID" value="ACF61547.1"/>
    <property type="molecule type" value="Genomic_DNA"/>
</dbReference>
<dbReference type="AlphaFoldDB" id="A0A0H3BL05"/>
<name>A0A0H3BL05_SALNS</name>
<dbReference type="RefSeq" id="WP_000107444.1">
    <property type="nucleotide sequence ID" value="NC_011080.1"/>
</dbReference>
<sequence length="371" mass="43395">MSTREFPCKASNIYDKNINFLFGSGASASYIPTLWLAENTTYETLLTHEDCKDVKDFILCSYFNKIIRKTFCIEPALENKKYTSTIASYTNFLDELVTLLEKKGSNQIRRANIFTTNYDLFFETAADNALSKKTFHFNDGAIGFKNRRLNISNFHITTWHQGTHDMYKHELPTVNLIKMHGSVSWKRNEHETISINYPITSPERIKLETDKTIDDLVATLNNTNDNLANYLDLNLNDKNLLDEFRSYYDSLAIVNPTKEKFSETVFQQHYYQSLRLLSYELEKPQTVLICFGFSFQDEHILEIIKRSLSNPTLKVFVFCYSNKSKRDINTTVNDPRITYIFPKEDEHKISFDTFIDRIFKSEIGDWVTWTN</sequence>
<gene>
    <name evidence="1" type="ordered locus">SNSL254_A2953</name>
</gene>
<evidence type="ECO:0000313" key="1">
    <source>
        <dbReference type="EMBL" id="ACF61547.1"/>
    </source>
</evidence>
<proteinExistence type="predicted"/>
<dbReference type="HOGENOM" id="CLU_042788_0_0_6"/>